<proteinExistence type="predicted"/>
<organism evidence="2 3">
    <name type="scientific">Thermaurantimonas aggregans</name>
    <dbReference type="NCBI Taxonomy" id="2173829"/>
    <lineage>
        <taxon>Bacteria</taxon>
        <taxon>Pseudomonadati</taxon>
        <taxon>Bacteroidota</taxon>
        <taxon>Flavobacteriia</taxon>
        <taxon>Flavobacteriales</taxon>
        <taxon>Schleiferiaceae</taxon>
        <taxon>Thermaurantimonas</taxon>
    </lineage>
</organism>
<feature type="transmembrane region" description="Helical" evidence="1">
    <location>
        <begin position="94"/>
        <end position="114"/>
    </location>
</feature>
<dbReference type="PANTHER" id="PTHR37308">
    <property type="entry name" value="INTEGRAL MEMBRANE PROTEIN"/>
    <property type="match status" value="1"/>
</dbReference>
<sequence>MKQYFLTFLKGMGMGAADIVPGVSGGTIAFITGVYEDLLAGIKNLGGPAWLEWKSNGLKAFAQSARLGILIPLFLGIGVSIASLAKAIQFALSVFPLLTWSFFFGLILASSVLVMRKIRTWTAAVIALFVLGFAVAFQITRSIPVSLPEGSFYIFLSGFIAISAMILPGISGSFILLLLGKYETILQAVTSLQFGIIVLFAVGCGLGLLVMANVLTWLLNKYHDAAVGLLSGFMIGALYKVWPWKQVLQTRINSKGIEVPFIERSIWPTQMKGDPMILECIVFFILGAALVITIEIMAARLVSKQGNE</sequence>
<dbReference type="PANTHER" id="PTHR37308:SF1">
    <property type="entry name" value="POLYPRENYL-PHOSPHATE TRANSPORTER"/>
    <property type="match status" value="1"/>
</dbReference>
<dbReference type="AlphaFoldDB" id="A0A401XHW9"/>
<accession>A0A401XHW9</accession>
<feature type="transmembrane region" description="Helical" evidence="1">
    <location>
        <begin position="67"/>
        <end position="88"/>
    </location>
</feature>
<keyword evidence="1" id="KW-0812">Transmembrane</keyword>
<dbReference type="InterPro" id="IPR007163">
    <property type="entry name" value="VCA0040-like"/>
</dbReference>
<gene>
    <name evidence="2" type="ORF">JCM31826_00930</name>
</gene>
<evidence type="ECO:0000313" key="3">
    <source>
        <dbReference type="Proteomes" id="UP000286715"/>
    </source>
</evidence>
<dbReference type="Proteomes" id="UP000286715">
    <property type="component" value="Unassembled WGS sequence"/>
</dbReference>
<dbReference type="Pfam" id="PF04018">
    <property type="entry name" value="VCA0040-like"/>
    <property type="match status" value="1"/>
</dbReference>
<feature type="transmembrane region" description="Helical" evidence="1">
    <location>
        <begin position="225"/>
        <end position="242"/>
    </location>
</feature>
<reference evidence="2 3" key="1">
    <citation type="submission" date="2018-11" db="EMBL/GenBank/DDBJ databases">
        <title>Schleiferia aggregans sp. nov., a moderately thermophilic heterotrophic bacterium isolated from microbial mats at a terrestrial hot spring.</title>
        <authorList>
            <person name="Iino T."/>
            <person name="Ohkuma M."/>
            <person name="Haruta S."/>
        </authorList>
    </citation>
    <scope>NUCLEOTIDE SEQUENCE [LARGE SCALE GENOMIC DNA]</scope>
    <source>
        <strain evidence="2 3">LA</strain>
    </source>
</reference>
<keyword evidence="3" id="KW-1185">Reference proteome</keyword>
<feature type="transmembrane region" description="Helical" evidence="1">
    <location>
        <begin position="280"/>
        <end position="302"/>
    </location>
</feature>
<dbReference type="RefSeq" id="WP_124396691.1">
    <property type="nucleotide sequence ID" value="NZ_BHZE01000001.1"/>
</dbReference>
<keyword evidence="1" id="KW-0472">Membrane</keyword>
<evidence type="ECO:0000313" key="2">
    <source>
        <dbReference type="EMBL" id="GCD76611.1"/>
    </source>
</evidence>
<evidence type="ECO:0000256" key="1">
    <source>
        <dbReference type="SAM" id="Phobius"/>
    </source>
</evidence>
<feature type="transmembrane region" description="Helical" evidence="1">
    <location>
        <begin position="152"/>
        <end position="180"/>
    </location>
</feature>
<keyword evidence="1" id="KW-1133">Transmembrane helix</keyword>
<name>A0A401XHW9_9FLAO</name>
<protein>
    <submittedName>
        <fullName evidence="2">DUF368 domain-containing protein</fullName>
    </submittedName>
</protein>
<dbReference type="OrthoDB" id="9793746at2"/>
<feature type="transmembrane region" description="Helical" evidence="1">
    <location>
        <begin position="192"/>
        <end position="219"/>
    </location>
</feature>
<comment type="caution">
    <text evidence="2">The sequence shown here is derived from an EMBL/GenBank/DDBJ whole genome shotgun (WGS) entry which is preliminary data.</text>
</comment>
<dbReference type="EMBL" id="BHZE01000001">
    <property type="protein sequence ID" value="GCD76611.1"/>
    <property type="molecule type" value="Genomic_DNA"/>
</dbReference>
<feature type="transmembrane region" description="Helical" evidence="1">
    <location>
        <begin position="121"/>
        <end position="140"/>
    </location>
</feature>